<dbReference type="Pfam" id="PF06475">
    <property type="entry name" value="Glycolipid_bind"/>
    <property type="match status" value="1"/>
</dbReference>
<keyword evidence="2" id="KW-1185">Reference proteome</keyword>
<evidence type="ECO:0000313" key="2">
    <source>
        <dbReference type="Proteomes" id="UP000305888"/>
    </source>
</evidence>
<dbReference type="EMBL" id="CP040818">
    <property type="protein sequence ID" value="QDL91376.1"/>
    <property type="molecule type" value="Genomic_DNA"/>
</dbReference>
<accession>A0A5B8FRM1</accession>
<dbReference type="InterPro" id="IPR009467">
    <property type="entry name" value="Glycolipid-bd_prot_put"/>
</dbReference>
<dbReference type="KEGG" id="ppru:FDP22_05975"/>
<dbReference type="SUPFAM" id="SSF159275">
    <property type="entry name" value="PA1994-like"/>
    <property type="match status" value="1"/>
</dbReference>
<dbReference type="OrthoDB" id="7347529at2"/>
<dbReference type="RefSeq" id="WP_138575774.1">
    <property type="nucleotide sequence ID" value="NZ_CP040818.1"/>
</dbReference>
<proteinExistence type="predicted"/>
<dbReference type="AlphaFoldDB" id="A0A5B8FRM1"/>
<name>A0A5B8FRM1_9RHOB</name>
<organism evidence="1 2">
    <name type="scientific">Paroceanicella profunda</name>
    <dbReference type="NCBI Taxonomy" id="2579971"/>
    <lineage>
        <taxon>Bacteria</taxon>
        <taxon>Pseudomonadati</taxon>
        <taxon>Pseudomonadota</taxon>
        <taxon>Alphaproteobacteria</taxon>
        <taxon>Rhodobacterales</taxon>
        <taxon>Paracoccaceae</taxon>
        <taxon>Paroceanicella</taxon>
    </lineage>
</organism>
<reference evidence="1 2" key="1">
    <citation type="submission" date="2019-06" db="EMBL/GenBank/DDBJ databases">
        <title>Genome sequence of Rhodobacteraceae bacterium D4M1.</title>
        <authorList>
            <person name="Cao J."/>
        </authorList>
    </citation>
    <scope>NUCLEOTIDE SEQUENCE [LARGE SCALE GENOMIC DNA]</scope>
    <source>
        <strain evidence="1 2">D4M1</strain>
    </source>
</reference>
<gene>
    <name evidence="1" type="ORF">FDP22_05975</name>
</gene>
<protein>
    <submittedName>
        <fullName evidence="1">Transcriptional regulator</fullName>
    </submittedName>
</protein>
<evidence type="ECO:0000313" key="1">
    <source>
        <dbReference type="EMBL" id="QDL91376.1"/>
    </source>
</evidence>
<sequence length="182" mass="19889">MRRTVRWSDESGTGLEHLLLTGTECGFRAESLVIGAEEGVGFALRYRLEIDAQWRLRAAVAACLGGPELHLLADGAGHWRLGDGTALPELDGCIDIDIAATPFTNTLPIRRLGLTDTQACEIRMAYLPVPGLTPSPMRQRYTRLGAGRYLYESVESGFRAELPVDADGLVGDYPGLFRRLEA</sequence>
<dbReference type="Proteomes" id="UP000305888">
    <property type="component" value="Chromosome"/>
</dbReference>